<evidence type="ECO:0000313" key="3">
    <source>
        <dbReference type="Proteomes" id="UP000076858"/>
    </source>
</evidence>
<protein>
    <submittedName>
        <fullName evidence="2">Uncharacterized protein</fullName>
    </submittedName>
</protein>
<accession>A0A164TVY2</accession>
<organism evidence="2 3">
    <name type="scientific">Daphnia magna</name>
    <dbReference type="NCBI Taxonomy" id="35525"/>
    <lineage>
        <taxon>Eukaryota</taxon>
        <taxon>Metazoa</taxon>
        <taxon>Ecdysozoa</taxon>
        <taxon>Arthropoda</taxon>
        <taxon>Crustacea</taxon>
        <taxon>Branchiopoda</taxon>
        <taxon>Diplostraca</taxon>
        <taxon>Cladocera</taxon>
        <taxon>Anomopoda</taxon>
        <taxon>Daphniidae</taxon>
        <taxon>Daphnia</taxon>
    </lineage>
</organism>
<proteinExistence type="predicted"/>
<feature type="transmembrane region" description="Helical" evidence="1">
    <location>
        <begin position="100"/>
        <end position="123"/>
    </location>
</feature>
<evidence type="ECO:0000256" key="1">
    <source>
        <dbReference type="SAM" id="Phobius"/>
    </source>
</evidence>
<dbReference type="EMBL" id="LRGB01001699">
    <property type="protein sequence ID" value="KZS10807.1"/>
    <property type="molecule type" value="Genomic_DNA"/>
</dbReference>
<reference evidence="2 3" key="1">
    <citation type="submission" date="2016-03" db="EMBL/GenBank/DDBJ databases">
        <title>EvidentialGene: Evidence-directed Construction of Genes on Genomes.</title>
        <authorList>
            <person name="Gilbert D.G."/>
            <person name="Choi J.-H."/>
            <person name="Mockaitis K."/>
            <person name="Colbourne J."/>
            <person name="Pfrender M."/>
        </authorList>
    </citation>
    <scope>NUCLEOTIDE SEQUENCE [LARGE SCALE GENOMIC DNA]</scope>
    <source>
        <strain evidence="2 3">Xinb3</strain>
        <tissue evidence="2">Complete organism</tissue>
    </source>
</reference>
<gene>
    <name evidence="2" type="ORF">APZ42_024632</name>
</gene>
<feature type="non-terminal residue" evidence="2">
    <location>
        <position position="124"/>
    </location>
</feature>
<keyword evidence="3" id="KW-1185">Reference proteome</keyword>
<keyword evidence="1" id="KW-1133">Transmembrane helix</keyword>
<keyword evidence="1" id="KW-0472">Membrane</keyword>
<comment type="caution">
    <text evidence="2">The sequence shown here is derived from an EMBL/GenBank/DDBJ whole genome shotgun (WGS) entry which is preliminary data.</text>
</comment>
<sequence>MSSFWEKKKGLPAAYAAAYAGRGYPGYASFGLPYPAGKLDRFAFVCRRWRCDRPTSSRQSAPSFASIGRPGQLGSGQSYLWMMIETPLPFSLSLSLSLHLIIIIIFFNSFKPLIFFCFFFLFFL</sequence>
<dbReference type="AlphaFoldDB" id="A0A164TVY2"/>
<dbReference type="Proteomes" id="UP000076858">
    <property type="component" value="Unassembled WGS sequence"/>
</dbReference>
<name>A0A164TVY2_9CRUS</name>
<evidence type="ECO:0000313" key="2">
    <source>
        <dbReference type="EMBL" id="KZS10807.1"/>
    </source>
</evidence>
<keyword evidence="1" id="KW-0812">Transmembrane</keyword>